<evidence type="ECO:0000256" key="1">
    <source>
        <dbReference type="SAM" id="MobiDB-lite"/>
    </source>
</evidence>
<keyword evidence="3" id="KW-1185">Reference proteome</keyword>
<gene>
    <name evidence="2" type="ORF">K452DRAFT_337487</name>
</gene>
<protein>
    <submittedName>
        <fullName evidence="2">Uncharacterized protein</fullName>
    </submittedName>
</protein>
<feature type="region of interest" description="Disordered" evidence="1">
    <location>
        <begin position="246"/>
        <end position="279"/>
    </location>
</feature>
<proteinExistence type="predicted"/>
<sequence length="279" mass="30284">MHDAGAGIADRLPRFPARRHVNLDACGTAGWDFGVALRLPRREGCLTWLEPRTGGLGQAAARRPAGCFQLLCHHGPSFTDTTFARRNDATLPHILAALPFFGEAEGRRGVGELAHDCDRNPRIERADACICCSCCSAALCSTPVREWCACVHAACVRAGGWPPGTGIRACQSIRSAAGFFPLYSWPVLWAGVPSYDLTTLFFFFSLFLQYSLRAPVSSSRAPSRLPVIGACADIAQRRELAAEWVGRERQQDARTSRTPTTASRDRRTAAVGTQRPGAI</sequence>
<accession>A0A6A6B7W0</accession>
<feature type="compositionally biased region" description="Basic and acidic residues" evidence="1">
    <location>
        <begin position="246"/>
        <end position="255"/>
    </location>
</feature>
<dbReference type="AlphaFoldDB" id="A0A6A6B7W0"/>
<name>A0A6A6B7W0_9PEZI</name>
<evidence type="ECO:0000313" key="2">
    <source>
        <dbReference type="EMBL" id="KAF2139345.1"/>
    </source>
</evidence>
<dbReference type="EMBL" id="ML995493">
    <property type="protein sequence ID" value="KAF2139345.1"/>
    <property type="molecule type" value="Genomic_DNA"/>
</dbReference>
<dbReference type="GeneID" id="54302766"/>
<evidence type="ECO:0000313" key="3">
    <source>
        <dbReference type="Proteomes" id="UP000799438"/>
    </source>
</evidence>
<dbReference type="Proteomes" id="UP000799438">
    <property type="component" value="Unassembled WGS sequence"/>
</dbReference>
<reference evidence="2" key="1">
    <citation type="journal article" date="2020" name="Stud. Mycol.">
        <title>101 Dothideomycetes genomes: a test case for predicting lifestyles and emergence of pathogens.</title>
        <authorList>
            <person name="Haridas S."/>
            <person name="Albert R."/>
            <person name="Binder M."/>
            <person name="Bloem J."/>
            <person name="Labutti K."/>
            <person name="Salamov A."/>
            <person name="Andreopoulos B."/>
            <person name="Baker S."/>
            <person name="Barry K."/>
            <person name="Bills G."/>
            <person name="Bluhm B."/>
            <person name="Cannon C."/>
            <person name="Castanera R."/>
            <person name="Culley D."/>
            <person name="Daum C."/>
            <person name="Ezra D."/>
            <person name="Gonzalez J."/>
            <person name="Henrissat B."/>
            <person name="Kuo A."/>
            <person name="Liang C."/>
            <person name="Lipzen A."/>
            <person name="Lutzoni F."/>
            <person name="Magnuson J."/>
            <person name="Mondo S."/>
            <person name="Nolan M."/>
            <person name="Ohm R."/>
            <person name="Pangilinan J."/>
            <person name="Park H.-J."/>
            <person name="Ramirez L."/>
            <person name="Alfaro M."/>
            <person name="Sun H."/>
            <person name="Tritt A."/>
            <person name="Yoshinaga Y."/>
            <person name="Zwiers L.-H."/>
            <person name="Turgeon B."/>
            <person name="Goodwin S."/>
            <person name="Spatafora J."/>
            <person name="Crous P."/>
            <person name="Grigoriev I."/>
        </authorList>
    </citation>
    <scope>NUCLEOTIDE SEQUENCE</scope>
    <source>
        <strain evidence="2">CBS 121167</strain>
    </source>
</reference>
<organism evidence="2 3">
    <name type="scientific">Aplosporella prunicola CBS 121167</name>
    <dbReference type="NCBI Taxonomy" id="1176127"/>
    <lineage>
        <taxon>Eukaryota</taxon>
        <taxon>Fungi</taxon>
        <taxon>Dikarya</taxon>
        <taxon>Ascomycota</taxon>
        <taxon>Pezizomycotina</taxon>
        <taxon>Dothideomycetes</taxon>
        <taxon>Dothideomycetes incertae sedis</taxon>
        <taxon>Botryosphaeriales</taxon>
        <taxon>Aplosporellaceae</taxon>
        <taxon>Aplosporella</taxon>
    </lineage>
</organism>
<dbReference type="RefSeq" id="XP_033395058.1">
    <property type="nucleotide sequence ID" value="XM_033545266.1"/>
</dbReference>